<dbReference type="PATRIC" id="fig|47500.8.peg.2695"/>
<organism evidence="1 3">
    <name type="scientific">Aneurinibacillus migulanus</name>
    <name type="common">Bacillus migulanus</name>
    <dbReference type="NCBI Taxonomy" id="47500"/>
    <lineage>
        <taxon>Bacteria</taxon>
        <taxon>Bacillati</taxon>
        <taxon>Bacillota</taxon>
        <taxon>Bacilli</taxon>
        <taxon>Bacillales</taxon>
        <taxon>Paenibacillaceae</taxon>
        <taxon>Aneurinibacillus group</taxon>
        <taxon>Aneurinibacillus</taxon>
    </lineage>
</organism>
<dbReference type="EMBL" id="FNED01000013">
    <property type="protein sequence ID" value="SDJ17266.1"/>
    <property type="molecule type" value="Genomic_DNA"/>
</dbReference>
<sequence>MTIGLTAEEIKERLASAFTIEEMKEAVQDIIIKNNCRIEHQLPDFLHKYLTVNEYEMDDEIEHDMQIRFY</sequence>
<reference evidence="1 3" key="1">
    <citation type="submission" date="2015-07" db="EMBL/GenBank/DDBJ databases">
        <title>Fjat-14205 dsm 2895.</title>
        <authorList>
            <person name="Liu B."/>
            <person name="Wang J."/>
            <person name="Zhu Y."/>
            <person name="Liu G."/>
            <person name="Chen Q."/>
            <person name="Chen Z."/>
            <person name="Lan J."/>
            <person name="Che J."/>
            <person name="Ge C."/>
            <person name="Shi H."/>
            <person name="Pan Z."/>
            <person name="Liu X."/>
        </authorList>
    </citation>
    <scope>NUCLEOTIDE SEQUENCE [LARGE SCALE GENOMIC DNA]</scope>
    <source>
        <strain evidence="1 3">DSM 2895</strain>
    </source>
</reference>
<keyword evidence="3" id="KW-1185">Reference proteome</keyword>
<evidence type="ECO:0000313" key="1">
    <source>
        <dbReference type="EMBL" id="KON95933.1"/>
    </source>
</evidence>
<evidence type="ECO:0000313" key="3">
    <source>
        <dbReference type="Proteomes" id="UP000037269"/>
    </source>
</evidence>
<dbReference type="OrthoDB" id="9938214at2"/>
<dbReference type="Proteomes" id="UP000037269">
    <property type="component" value="Unassembled WGS sequence"/>
</dbReference>
<dbReference type="GeneID" id="42305714"/>
<dbReference type="AlphaFoldDB" id="A0A0D1XVV5"/>
<evidence type="ECO:0000313" key="2">
    <source>
        <dbReference type="EMBL" id="SDJ17266.1"/>
    </source>
</evidence>
<protein>
    <submittedName>
        <fullName evidence="1">Uncharacterized protein</fullName>
    </submittedName>
</protein>
<dbReference type="Proteomes" id="UP000182836">
    <property type="component" value="Unassembled WGS sequence"/>
</dbReference>
<dbReference type="RefSeq" id="WP_043064528.1">
    <property type="nucleotide sequence ID" value="NZ_BJOA01000185.1"/>
</dbReference>
<evidence type="ECO:0000313" key="4">
    <source>
        <dbReference type="Proteomes" id="UP000182836"/>
    </source>
</evidence>
<dbReference type="STRING" id="47500.AF333_11000"/>
<name>A0A0D1XVV5_ANEMI</name>
<proteinExistence type="predicted"/>
<gene>
    <name evidence="1" type="ORF">AF333_11000</name>
    <name evidence="2" type="ORF">SAMN04487909_11326</name>
</gene>
<reference evidence="2 4" key="2">
    <citation type="submission" date="2016-10" db="EMBL/GenBank/DDBJ databases">
        <authorList>
            <person name="de Groot N.N."/>
        </authorList>
    </citation>
    <scope>NUCLEOTIDE SEQUENCE [LARGE SCALE GENOMIC DNA]</scope>
    <source>
        <strain evidence="2 4">DSM 2895</strain>
    </source>
</reference>
<accession>A0A0D1XVV5</accession>
<dbReference type="EMBL" id="LGUG01000004">
    <property type="protein sequence ID" value="KON95933.1"/>
    <property type="molecule type" value="Genomic_DNA"/>
</dbReference>